<dbReference type="Pfam" id="PF01554">
    <property type="entry name" value="MatE"/>
    <property type="match status" value="1"/>
</dbReference>
<dbReference type="GeneTree" id="ENSGT00940000163062"/>
<reference evidence="4" key="3">
    <citation type="submission" date="2025-09" db="UniProtKB">
        <authorList>
            <consortium name="Ensembl"/>
        </authorList>
    </citation>
    <scope>IDENTIFICATION</scope>
</reference>
<dbReference type="PANTHER" id="PTHR11206">
    <property type="entry name" value="MULTIDRUG RESISTANCE PROTEIN"/>
    <property type="match status" value="1"/>
</dbReference>
<keyword evidence="3" id="KW-0472">Membrane</keyword>
<reference evidence="4" key="2">
    <citation type="submission" date="2025-08" db="UniProtKB">
        <authorList>
            <consortium name="Ensembl"/>
        </authorList>
    </citation>
    <scope>IDENTIFICATION</scope>
</reference>
<keyword evidence="3" id="KW-0812">Transmembrane</keyword>
<feature type="compositionally biased region" description="Low complexity" evidence="2">
    <location>
        <begin position="216"/>
        <end position="227"/>
    </location>
</feature>
<evidence type="ECO:0000313" key="5">
    <source>
        <dbReference type="Proteomes" id="UP000016666"/>
    </source>
</evidence>
<protein>
    <recommendedName>
        <fullName evidence="6">Solute carrier family 47 member 2</fullName>
    </recommendedName>
</protein>
<dbReference type="GO" id="GO:0016020">
    <property type="term" value="C:membrane"/>
    <property type="evidence" value="ECO:0007669"/>
    <property type="project" value="InterPro"/>
</dbReference>
<feature type="region of interest" description="Disordered" evidence="2">
    <location>
        <begin position="117"/>
        <end position="153"/>
    </location>
</feature>
<evidence type="ECO:0000256" key="3">
    <source>
        <dbReference type="SAM" id="Phobius"/>
    </source>
</evidence>
<dbReference type="Proteomes" id="UP000016666">
    <property type="component" value="Chromosome 20"/>
</dbReference>
<feature type="region of interest" description="Disordered" evidence="2">
    <location>
        <begin position="211"/>
        <end position="242"/>
    </location>
</feature>
<dbReference type="AlphaFoldDB" id="A0A493TQM4"/>
<feature type="transmembrane region" description="Helical" evidence="3">
    <location>
        <begin position="82"/>
        <end position="103"/>
    </location>
</feature>
<dbReference type="Ensembl" id="ENSAPLT00000024345.1">
    <property type="protein sequence ID" value="ENSAPLP00000028161.1"/>
    <property type="gene ID" value="ENSAPLG00000018341.1"/>
</dbReference>
<evidence type="ECO:0000313" key="4">
    <source>
        <dbReference type="Ensembl" id="ENSAPLP00000028161.1"/>
    </source>
</evidence>
<organism evidence="4 5">
    <name type="scientific">Anas platyrhynchos platyrhynchos</name>
    <name type="common">Northern mallard</name>
    <dbReference type="NCBI Taxonomy" id="8840"/>
    <lineage>
        <taxon>Eukaryota</taxon>
        <taxon>Metazoa</taxon>
        <taxon>Chordata</taxon>
        <taxon>Craniata</taxon>
        <taxon>Vertebrata</taxon>
        <taxon>Euteleostomi</taxon>
        <taxon>Archelosauria</taxon>
        <taxon>Archosauria</taxon>
        <taxon>Dinosauria</taxon>
        <taxon>Saurischia</taxon>
        <taxon>Theropoda</taxon>
        <taxon>Coelurosauria</taxon>
        <taxon>Aves</taxon>
        <taxon>Neognathae</taxon>
        <taxon>Galloanserae</taxon>
        <taxon>Anseriformes</taxon>
        <taxon>Anatidae</taxon>
        <taxon>Anatinae</taxon>
        <taxon>Anas</taxon>
    </lineage>
</organism>
<feature type="transmembrane region" description="Helical" evidence="3">
    <location>
        <begin position="53"/>
        <end position="76"/>
    </location>
</feature>
<feature type="transmembrane region" description="Helical" evidence="3">
    <location>
        <begin position="20"/>
        <end position="41"/>
    </location>
</feature>
<evidence type="ECO:0000256" key="1">
    <source>
        <dbReference type="ARBA" id="ARBA00010199"/>
    </source>
</evidence>
<dbReference type="GO" id="GO:0042910">
    <property type="term" value="F:xenobiotic transmembrane transporter activity"/>
    <property type="evidence" value="ECO:0007669"/>
    <property type="project" value="InterPro"/>
</dbReference>
<dbReference type="InterPro" id="IPR002528">
    <property type="entry name" value="MATE_fam"/>
</dbReference>
<evidence type="ECO:0000256" key="2">
    <source>
        <dbReference type="SAM" id="MobiDB-lite"/>
    </source>
</evidence>
<evidence type="ECO:0008006" key="6">
    <source>
        <dbReference type="Google" id="ProtNLM"/>
    </source>
</evidence>
<keyword evidence="3" id="KW-1133">Transmembrane helix</keyword>
<comment type="similarity">
    <text evidence="1">Belongs to the multi antimicrobial extrusion (MATE) (TC 2.A.66.1) family.</text>
</comment>
<accession>A0A493TQM4</accession>
<name>A0A493TQM4_ANAPP</name>
<dbReference type="GO" id="GO:0015297">
    <property type="term" value="F:antiporter activity"/>
    <property type="evidence" value="ECO:0007669"/>
    <property type="project" value="InterPro"/>
</dbReference>
<reference evidence="4 5" key="1">
    <citation type="submission" date="2017-10" db="EMBL/GenBank/DDBJ databases">
        <title>A new Pekin duck reference genome.</title>
        <authorList>
            <person name="Hou Z.-C."/>
            <person name="Zhou Z.-K."/>
            <person name="Zhu F."/>
            <person name="Hou S.-S."/>
        </authorList>
    </citation>
    <scope>NUCLEOTIDE SEQUENCE [LARGE SCALE GENOMIC DNA]</scope>
</reference>
<proteinExistence type="inferred from homology"/>
<keyword evidence="5" id="KW-1185">Reference proteome</keyword>
<sequence length="242" mass="26331">MFVPKRDHWLFSVPREIVDLVAWVLPVYVVFHLFEAMCGACSGVLRGIGKQKFGAILNAVSYYGVGLPLAVVLLFVARIGVIGLWLSMLVCVSMLCTCFIVYISRMDWRKAAEEAQHRAGVTPLPPEEPHPGPEPPSKALPSGTGPTPPPHAHLPAAAVRGCVGTAEGWGCPRACGAHITLSDLRQNPQSPEALADPIPFLLQRGWKRRTAWCSQPSPGWREPPSSRSPRESHRAAPCPPRS</sequence>